<dbReference type="EMBL" id="CP036349">
    <property type="protein sequence ID" value="QDV72132.1"/>
    <property type="molecule type" value="Genomic_DNA"/>
</dbReference>
<protein>
    <recommendedName>
        <fullName evidence="1">Glycosyltransferase subfamily 4-like N-terminal domain-containing protein</fullName>
    </recommendedName>
</protein>
<proteinExistence type="predicted"/>
<dbReference type="Pfam" id="PF13579">
    <property type="entry name" value="Glyco_trans_4_4"/>
    <property type="match status" value="1"/>
</dbReference>
<dbReference type="Proteomes" id="UP000316426">
    <property type="component" value="Chromosome"/>
</dbReference>
<accession>A0A518K2V8</accession>
<gene>
    <name evidence="2" type="ORF">Spa11_03040</name>
</gene>
<evidence type="ECO:0000259" key="1">
    <source>
        <dbReference type="Pfam" id="PF13579"/>
    </source>
</evidence>
<name>A0A518K2V8_9BACT</name>
<keyword evidence="3" id="KW-1185">Reference proteome</keyword>
<reference evidence="2 3" key="1">
    <citation type="submission" date="2019-02" db="EMBL/GenBank/DDBJ databases">
        <title>Deep-cultivation of Planctomycetes and their phenomic and genomic characterization uncovers novel biology.</title>
        <authorList>
            <person name="Wiegand S."/>
            <person name="Jogler M."/>
            <person name="Boedeker C."/>
            <person name="Pinto D."/>
            <person name="Vollmers J."/>
            <person name="Rivas-Marin E."/>
            <person name="Kohn T."/>
            <person name="Peeters S.H."/>
            <person name="Heuer A."/>
            <person name="Rast P."/>
            <person name="Oberbeckmann S."/>
            <person name="Bunk B."/>
            <person name="Jeske O."/>
            <person name="Meyerdierks A."/>
            <person name="Storesund J.E."/>
            <person name="Kallscheuer N."/>
            <person name="Luecker S."/>
            <person name="Lage O.M."/>
            <person name="Pohl T."/>
            <person name="Merkel B.J."/>
            <person name="Hornburger P."/>
            <person name="Mueller R.-W."/>
            <person name="Bruemmer F."/>
            <person name="Labrenz M."/>
            <person name="Spormann A.M."/>
            <person name="Op den Camp H."/>
            <person name="Overmann J."/>
            <person name="Amann R."/>
            <person name="Jetten M.S.M."/>
            <person name="Mascher T."/>
            <person name="Medema M.H."/>
            <person name="Devos D.P."/>
            <person name="Kaster A.-K."/>
            <person name="Ovreas L."/>
            <person name="Rohde M."/>
            <person name="Galperin M.Y."/>
            <person name="Jogler C."/>
        </authorList>
    </citation>
    <scope>NUCLEOTIDE SEQUENCE [LARGE SCALE GENOMIC DNA]</scope>
    <source>
        <strain evidence="2 3">Spa11</strain>
    </source>
</reference>
<dbReference type="RefSeq" id="WP_145105852.1">
    <property type="nucleotide sequence ID" value="NZ_CP036349.1"/>
</dbReference>
<evidence type="ECO:0000313" key="3">
    <source>
        <dbReference type="Proteomes" id="UP000316426"/>
    </source>
</evidence>
<dbReference type="KEGG" id="bmei:Spa11_03040"/>
<dbReference type="SUPFAM" id="SSF53756">
    <property type="entry name" value="UDP-Glycosyltransferase/glycogen phosphorylase"/>
    <property type="match status" value="1"/>
</dbReference>
<dbReference type="Gene3D" id="3.40.50.2000">
    <property type="entry name" value="Glycogen Phosphorylase B"/>
    <property type="match status" value="2"/>
</dbReference>
<dbReference type="InterPro" id="IPR028098">
    <property type="entry name" value="Glyco_trans_4-like_N"/>
</dbReference>
<dbReference type="AlphaFoldDB" id="A0A518K2V8"/>
<organism evidence="2 3">
    <name type="scientific">Botrimarina mediterranea</name>
    <dbReference type="NCBI Taxonomy" id="2528022"/>
    <lineage>
        <taxon>Bacteria</taxon>
        <taxon>Pseudomonadati</taxon>
        <taxon>Planctomycetota</taxon>
        <taxon>Planctomycetia</taxon>
        <taxon>Pirellulales</taxon>
        <taxon>Lacipirellulaceae</taxon>
        <taxon>Botrimarina</taxon>
    </lineage>
</organism>
<evidence type="ECO:0000313" key="2">
    <source>
        <dbReference type="EMBL" id="QDV72132.1"/>
    </source>
</evidence>
<sequence>MHVVVVTHYFPPIGGPGARRMLGWVNGFVAAGARVTIVTPAAHPRDPYYQPGESYDGPATVVTPAIFDPARFARGGDGKPVVSEGPPSEKRGLAARLRPWLLMPDQRRLANGPLFRAALAAIRDEPAIVLTSSPYNSVHLAGRAIKKRLGDSATWIADFRDDWFHPVFFPFPNAAYRAYNRGLEAKVLRDADGLTIVSRSTLDKVRSRHADFSVDFWSTEESGKWRWVPNGFDATGVEAILNAPVPPRDPSAPVRLLFSGTLWQGHPLEALVAALGNVAAKTGQRFRFELAGRVIQPVPPTPDAERVEIFTAGWKPYEESLTATRQADLLLVHTGPESQDIKIKIFEAAAVRRPVLVLGPEDSATVRLVREHVADPLIADQDNEPAIVAALERYLTSTDESRHAFTGVPAEYDRLVQSQRLLDWASRLRRMGRG</sequence>
<dbReference type="GO" id="GO:0016757">
    <property type="term" value="F:glycosyltransferase activity"/>
    <property type="evidence" value="ECO:0007669"/>
    <property type="project" value="UniProtKB-ARBA"/>
</dbReference>
<feature type="domain" description="Glycosyltransferase subfamily 4-like N-terminal" evidence="1">
    <location>
        <begin position="18"/>
        <end position="210"/>
    </location>
</feature>